<dbReference type="NCBIfam" id="TIGR00350">
    <property type="entry name" value="lytR_cpsA_psr"/>
    <property type="match status" value="1"/>
</dbReference>
<feature type="non-terminal residue" evidence="2">
    <location>
        <position position="283"/>
    </location>
</feature>
<dbReference type="EMBL" id="BARS01015797">
    <property type="protein sequence ID" value="GAF94482.1"/>
    <property type="molecule type" value="Genomic_DNA"/>
</dbReference>
<feature type="non-terminal residue" evidence="2">
    <location>
        <position position="1"/>
    </location>
</feature>
<proteinExistence type="predicted"/>
<name>X0U270_9ZZZZ</name>
<comment type="caution">
    <text evidence="2">The sequence shown here is derived from an EMBL/GenBank/DDBJ whole genome shotgun (WGS) entry which is preliminary data.</text>
</comment>
<dbReference type="PANTHER" id="PTHR33392">
    <property type="entry name" value="POLYISOPRENYL-TEICHOIC ACID--PEPTIDOGLYCAN TEICHOIC ACID TRANSFERASE TAGU"/>
    <property type="match status" value="1"/>
</dbReference>
<evidence type="ECO:0000259" key="1">
    <source>
        <dbReference type="Pfam" id="PF03816"/>
    </source>
</evidence>
<dbReference type="Pfam" id="PF03816">
    <property type="entry name" value="LytR_cpsA_psr"/>
    <property type="match status" value="1"/>
</dbReference>
<feature type="domain" description="Cell envelope-related transcriptional attenuator" evidence="1">
    <location>
        <begin position="83"/>
        <end position="247"/>
    </location>
</feature>
<dbReference type="InterPro" id="IPR050922">
    <property type="entry name" value="LytR/CpsA/Psr_CW_biosynth"/>
</dbReference>
<accession>X0U270</accession>
<gene>
    <name evidence="2" type="ORF">S01H1_26084</name>
</gene>
<protein>
    <recommendedName>
        <fullName evidence="1">Cell envelope-related transcriptional attenuator domain-containing protein</fullName>
    </recommendedName>
</protein>
<reference evidence="2" key="1">
    <citation type="journal article" date="2014" name="Front. Microbiol.">
        <title>High frequency of phylogenetically diverse reductive dehalogenase-homologous genes in deep subseafloor sedimentary metagenomes.</title>
        <authorList>
            <person name="Kawai M."/>
            <person name="Futagami T."/>
            <person name="Toyoda A."/>
            <person name="Takaki Y."/>
            <person name="Nishi S."/>
            <person name="Hori S."/>
            <person name="Arai W."/>
            <person name="Tsubouchi T."/>
            <person name="Morono Y."/>
            <person name="Uchiyama I."/>
            <person name="Ito T."/>
            <person name="Fujiyama A."/>
            <person name="Inagaki F."/>
            <person name="Takami H."/>
        </authorList>
    </citation>
    <scope>NUCLEOTIDE SEQUENCE</scope>
    <source>
        <strain evidence="2">Expedition CK06-06</strain>
    </source>
</reference>
<dbReference type="InterPro" id="IPR004474">
    <property type="entry name" value="LytR_CpsA_psr"/>
</dbReference>
<sequence length="283" mass="31205">RRFNPLLIFGIALFAVVALYVLVVVVTMADDIFFPGNEIKIGIKLPGVDSGENPEVADIDERINILFLGLDRKVGVPEHTAARTDSVFVLTIDPFSKTAGVFSIPRDLVVEIPDGSGGYVSDRINVAWEMGEFTYDGYPGGGPGLIKDTIEHNFDIPVDHYVLLDFQDFKDLIDEVGGIDIDVPEYVADYAYEDCEGCAAYAVEFVPGMEHMDGQRALAYARIRKGSNDFKRIERQQLVIEATAKKALSLDLFVSPSKARDLYSEYKDAVETDISDLLIPGLA</sequence>
<dbReference type="PANTHER" id="PTHR33392:SF6">
    <property type="entry name" value="POLYISOPRENYL-TEICHOIC ACID--PEPTIDOGLYCAN TEICHOIC ACID TRANSFERASE TAGU"/>
    <property type="match status" value="1"/>
</dbReference>
<dbReference type="Gene3D" id="3.40.630.190">
    <property type="entry name" value="LCP protein"/>
    <property type="match status" value="1"/>
</dbReference>
<organism evidence="2">
    <name type="scientific">marine sediment metagenome</name>
    <dbReference type="NCBI Taxonomy" id="412755"/>
    <lineage>
        <taxon>unclassified sequences</taxon>
        <taxon>metagenomes</taxon>
        <taxon>ecological metagenomes</taxon>
    </lineage>
</organism>
<dbReference type="AlphaFoldDB" id="X0U270"/>
<evidence type="ECO:0000313" key="2">
    <source>
        <dbReference type="EMBL" id="GAF94482.1"/>
    </source>
</evidence>